<dbReference type="Pfam" id="PF00440">
    <property type="entry name" value="TetR_N"/>
    <property type="match status" value="1"/>
</dbReference>
<evidence type="ECO:0000256" key="3">
    <source>
        <dbReference type="PROSITE-ProRule" id="PRU00335"/>
    </source>
</evidence>
<dbReference type="EMBL" id="JAUSTT010000027">
    <property type="protein sequence ID" value="MDQ0177768.1"/>
    <property type="molecule type" value="Genomic_DNA"/>
</dbReference>
<evidence type="ECO:0000313" key="6">
    <source>
        <dbReference type="Proteomes" id="UP001223586"/>
    </source>
</evidence>
<evidence type="ECO:0000313" key="5">
    <source>
        <dbReference type="EMBL" id="MDQ0177768.1"/>
    </source>
</evidence>
<dbReference type="PANTHER" id="PTHR43479">
    <property type="entry name" value="ACREF/ENVCD OPERON REPRESSOR-RELATED"/>
    <property type="match status" value="1"/>
</dbReference>
<dbReference type="RefSeq" id="WP_307232054.1">
    <property type="nucleotide sequence ID" value="NZ_JAUSTT010000027.1"/>
</dbReference>
<proteinExistence type="predicted"/>
<organism evidence="5 6">
    <name type="scientific">Bacillus chungangensis</name>
    <dbReference type="NCBI Taxonomy" id="587633"/>
    <lineage>
        <taxon>Bacteria</taxon>
        <taxon>Bacillati</taxon>
        <taxon>Bacillota</taxon>
        <taxon>Bacilli</taxon>
        <taxon>Bacillales</taxon>
        <taxon>Bacillaceae</taxon>
        <taxon>Bacillus</taxon>
    </lineage>
</organism>
<keyword evidence="2 3" id="KW-0238">DNA-binding</keyword>
<dbReference type="PANTHER" id="PTHR43479:SF11">
    <property type="entry name" value="ACREF_ENVCD OPERON REPRESSOR-RELATED"/>
    <property type="match status" value="1"/>
</dbReference>
<reference evidence="5 6" key="1">
    <citation type="submission" date="2023-07" db="EMBL/GenBank/DDBJ databases">
        <title>Genomic Encyclopedia of Type Strains, Phase IV (KMG-IV): sequencing the most valuable type-strain genomes for metagenomic binning, comparative biology and taxonomic classification.</title>
        <authorList>
            <person name="Goeker M."/>
        </authorList>
    </citation>
    <scope>NUCLEOTIDE SEQUENCE [LARGE SCALE GENOMIC DNA]</scope>
    <source>
        <strain evidence="5 6">DSM 23837</strain>
    </source>
</reference>
<feature type="domain" description="HTH tetR-type" evidence="4">
    <location>
        <begin position="5"/>
        <end position="65"/>
    </location>
</feature>
<accession>A0ABT9WXB6</accession>
<dbReference type="PROSITE" id="PS50977">
    <property type="entry name" value="HTH_TETR_2"/>
    <property type="match status" value="1"/>
</dbReference>
<protein>
    <submittedName>
        <fullName evidence="5">AcrR family transcriptional regulator</fullName>
    </submittedName>
</protein>
<keyword evidence="1" id="KW-0678">Repressor</keyword>
<gene>
    <name evidence="5" type="ORF">J2S08_003649</name>
</gene>
<dbReference type="Gene3D" id="1.10.357.10">
    <property type="entry name" value="Tetracycline Repressor, domain 2"/>
    <property type="match status" value="1"/>
</dbReference>
<comment type="caution">
    <text evidence="5">The sequence shown here is derived from an EMBL/GenBank/DDBJ whole genome shotgun (WGS) entry which is preliminary data.</text>
</comment>
<dbReference type="InterPro" id="IPR050624">
    <property type="entry name" value="HTH-type_Tx_Regulator"/>
</dbReference>
<dbReference type="Proteomes" id="UP001223586">
    <property type="component" value="Unassembled WGS sequence"/>
</dbReference>
<evidence type="ECO:0000259" key="4">
    <source>
        <dbReference type="PROSITE" id="PS50977"/>
    </source>
</evidence>
<evidence type="ECO:0000256" key="1">
    <source>
        <dbReference type="ARBA" id="ARBA00022491"/>
    </source>
</evidence>
<keyword evidence="6" id="KW-1185">Reference proteome</keyword>
<feature type="DNA-binding region" description="H-T-H motif" evidence="3">
    <location>
        <begin position="28"/>
        <end position="47"/>
    </location>
</feature>
<dbReference type="InterPro" id="IPR009057">
    <property type="entry name" value="Homeodomain-like_sf"/>
</dbReference>
<name>A0ABT9WXB6_9BACI</name>
<dbReference type="SUPFAM" id="SSF46689">
    <property type="entry name" value="Homeodomain-like"/>
    <property type="match status" value="1"/>
</dbReference>
<dbReference type="InterPro" id="IPR001647">
    <property type="entry name" value="HTH_TetR"/>
</dbReference>
<sequence>MSKGERTKQLIIERTRSLFAKKGYDMTKTSEIAKACNLSEAAVYKYFHSKKDLLIACVTPNEEQPPKQDAKELSTESLIKIYVKEKINWIEKHQEQLKILLTESLHHHELSDIYLQQIDQENGYEKEIITRINKGEMKLISDFLLFRLGFTSSVLSILNHERISKKKYDLHFSEALKEELTAFALYGLLGKK</sequence>
<dbReference type="PRINTS" id="PR00455">
    <property type="entry name" value="HTHTETR"/>
</dbReference>
<evidence type="ECO:0000256" key="2">
    <source>
        <dbReference type="ARBA" id="ARBA00023125"/>
    </source>
</evidence>